<evidence type="ECO:0000313" key="3">
    <source>
        <dbReference type="Proteomes" id="UP000479710"/>
    </source>
</evidence>
<organism evidence="2 3">
    <name type="scientific">Oryza meyeriana var. granulata</name>
    <dbReference type="NCBI Taxonomy" id="110450"/>
    <lineage>
        <taxon>Eukaryota</taxon>
        <taxon>Viridiplantae</taxon>
        <taxon>Streptophyta</taxon>
        <taxon>Embryophyta</taxon>
        <taxon>Tracheophyta</taxon>
        <taxon>Spermatophyta</taxon>
        <taxon>Magnoliopsida</taxon>
        <taxon>Liliopsida</taxon>
        <taxon>Poales</taxon>
        <taxon>Poaceae</taxon>
        <taxon>BOP clade</taxon>
        <taxon>Oryzoideae</taxon>
        <taxon>Oryzeae</taxon>
        <taxon>Oryzinae</taxon>
        <taxon>Oryza</taxon>
        <taxon>Oryza meyeriana</taxon>
    </lineage>
</organism>
<dbReference type="AlphaFoldDB" id="A0A6G1C570"/>
<sequence length="107" mass="11649">MSLLSGQAASQELSGHSMDKAGSGAWRSPGHAWRRWSVGQGVGGAAPASSPDRRAWCWWAGRNDARMGEAQWGMETQCESCNGSWRRQTGPRRGRTWVSEDGGREDG</sequence>
<evidence type="ECO:0000256" key="1">
    <source>
        <dbReference type="SAM" id="MobiDB-lite"/>
    </source>
</evidence>
<dbReference type="Proteomes" id="UP000479710">
    <property type="component" value="Unassembled WGS sequence"/>
</dbReference>
<comment type="caution">
    <text evidence="2">The sequence shown here is derived from an EMBL/GenBank/DDBJ whole genome shotgun (WGS) entry which is preliminary data.</text>
</comment>
<feature type="region of interest" description="Disordered" evidence="1">
    <location>
        <begin position="1"/>
        <end position="32"/>
    </location>
</feature>
<feature type="compositionally biased region" description="Polar residues" evidence="1">
    <location>
        <begin position="1"/>
        <end position="14"/>
    </location>
</feature>
<evidence type="ECO:0000313" key="2">
    <source>
        <dbReference type="EMBL" id="KAF0895117.1"/>
    </source>
</evidence>
<feature type="region of interest" description="Disordered" evidence="1">
    <location>
        <begin position="81"/>
        <end position="107"/>
    </location>
</feature>
<keyword evidence="3" id="KW-1185">Reference proteome</keyword>
<gene>
    <name evidence="2" type="ORF">E2562_006824</name>
</gene>
<accession>A0A6G1C570</accession>
<dbReference type="EMBL" id="SPHZ02000010">
    <property type="protein sequence ID" value="KAF0895117.1"/>
    <property type="molecule type" value="Genomic_DNA"/>
</dbReference>
<protein>
    <submittedName>
        <fullName evidence="2">Uncharacterized protein</fullName>
    </submittedName>
</protein>
<reference evidence="2 3" key="1">
    <citation type="submission" date="2019-11" db="EMBL/GenBank/DDBJ databases">
        <title>Whole genome sequence of Oryza granulata.</title>
        <authorList>
            <person name="Li W."/>
        </authorList>
    </citation>
    <scope>NUCLEOTIDE SEQUENCE [LARGE SCALE GENOMIC DNA]</scope>
    <source>
        <strain evidence="3">cv. Menghai</strain>
        <tissue evidence="2">Leaf</tissue>
    </source>
</reference>
<name>A0A6G1C570_9ORYZ</name>
<proteinExistence type="predicted"/>